<dbReference type="Gene3D" id="1.10.340.70">
    <property type="match status" value="1"/>
</dbReference>
<dbReference type="FunFam" id="1.10.340.70:FF:000001">
    <property type="entry name" value="Retrovirus-related Pol polyprotein from transposon gypsy-like Protein"/>
    <property type="match status" value="1"/>
</dbReference>
<evidence type="ECO:0000256" key="12">
    <source>
        <dbReference type="ARBA" id="ARBA00022918"/>
    </source>
</evidence>
<evidence type="ECO:0000256" key="3">
    <source>
        <dbReference type="ARBA" id="ARBA00022679"/>
    </source>
</evidence>
<keyword evidence="13" id="KW-0239">DNA-directed DNA polymerase</keyword>
<sequence length="553" mass="64237">MKVAIEEWRHWLEGSTHPFQVITDHKNLEYIKSAKRLNPRQARWSLFFTRFQFTVTYRPGSKNNKADALSRRHDHPLTDHLPESILPPSIIIAPVTWDLRDEIQREQLNEPAPQGCPANKQYVPSRLRLRVMQWVHTSLCSGHPGISRTLHLTQNSFWWPAMVKDVTNYIKSSFVCAQSKNPKELPSGLLEPLPIPQRTWSHLSVDFVTDLPPSDGFTTILVIIDRFFKACRLIPRKGLPTAMDTAQAMFHNVFRIYGLPEDIVSDQGTQFTSQVWKAFCKQLDINVSLTSGYHPQSNGQVERLNQEIGRYLRSYCGREQHRWSEFPPWAEYAQNSLRHSSTVLTPFQCMLGYQPPMFPWSGEPSLVPAVDDWIHRSERVWDSTHVRLQRAVRNQEIQANRRRRPHPPYQPGQRVWLSTWDLKLRLPSRKLSPQYVGPFKILRQINVVTFELELPVNYRISPSFHVSLLKLFHPNADPNVRNREPPPPLDIDGTPAYAVKELLDSRRRGGQLQYLVDWEGYGPEERSWVAAHDILDPSLIEEFHRARPDRPAP</sequence>
<dbReference type="InterPro" id="IPR041373">
    <property type="entry name" value="RT_RNaseH"/>
</dbReference>
<keyword evidence="5" id="KW-0540">Nuclease</keyword>
<evidence type="ECO:0000256" key="8">
    <source>
        <dbReference type="ARBA" id="ARBA00022759"/>
    </source>
</evidence>
<evidence type="ECO:0000256" key="13">
    <source>
        <dbReference type="ARBA" id="ARBA00022932"/>
    </source>
</evidence>
<accession>A0A8C1P3X2</accession>
<dbReference type="Proteomes" id="UP000694427">
    <property type="component" value="Unplaced"/>
</dbReference>
<proteinExistence type="predicted"/>
<dbReference type="SUPFAM" id="SSF53098">
    <property type="entry name" value="Ribonuclease H-like"/>
    <property type="match status" value="1"/>
</dbReference>
<dbReference type="SUPFAM" id="SSF54160">
    <property type="entry name" value="Chromo domain-like"/>
    <property type="match status" value="1"/>
</dbReference>
<dbReference type="Ensembl" id="ENSCCRT00010112389.1">
    <property type="protein sequence ID" value="ENSCCRP00010101177.1"/>
    <property type="gene ID" value="ENSCCRG00010044503.1"/>
</dbReference>
<dbReference type="PANTHER" id="PTHR37984:SF5">
    <property type="entry name" value="PROTEIN NYNRIN-LIKE"/>
    <property type="match status" value="1"/>
</dbReference>
<organism evidence="19 20">
    <name type="scientific">Cyprinus carpio</name>
    <name type="common">Common carp</name>
    <dbReference type="NCBI Taxonomy" id="7962"/>
    <lineage>
        <taxon>Eukaryota</taxon>
        <taxon>Metazoa</taxon>
        <taxon>Chordata</taxon>
        <taxon>Craniata</taxon>
        <taxon>Vertebrata</taxon>
        <taxon>Euteleostomi</taxon>
        <taxon>Actinopterygii</taxon>
        <taxon>Neopterygii</taxon>
        <taxon>Teleostei</taxon>
        <taxon>Ostariophysi</taxon>
        <taxon>Cypriniformes</taxon>
        <taxon>Cyprinidae</taxon>
        <taxon>Cyprininae</taxon>
        <taxon>Cyprinus</taxon>
    </lineage>
</organism>
<evidence type="ECO:0000313" key="20">
    <source>
        <dbReference type="Proteomes" id="UP000694427"/>
    </source>
</evidence>
<dbReference type="GO" id="GO:0006508">
    <property type="term" value="P:proteolysis"/>
    <property type="evidence" value="ECO:0007669"/>
    <property type="project" value="UniProtKB-KW"/>
</dbReference>
<dbReference type="InterPro" id="IPR043502">
    <property type="entry name" value="DNA/RNA_pol_sf"/>
</dbReference>
<dbReference type="InterPro" id="IPR036397">
    <property type="entry name" value="RNaseH_sf"/>
</dbReference>
<dbReference type="GO" id="GO:0005634">
    <property type="term" value="C:nucleus"/>
    <property type="evidence" value="ECO:0007669"/>
    <property type="project" value="UniProtKB-SubCell"/>
</dbReference>
<name>A0A8C1P3X2_CYPCA</name>
<dbReference type="GO" id="GO:0015074">
    <property type="term" value="P:DNA integration"/>
    <property type="evidence" value="ECO:0007669"/>
    <property type="project" value="UniProtKB-KW"/>
</dbReference>
<keyword evidence="15" id="KW-0233">DNA recombination</keyword>
<keyword evidence="8" id="KW-0255">Endonuclease</keyword>
<keyword evidence="2" id="KW-0645">Protease</keyword>
<dbReference type="GO" id="GO:0004190">
    <property type="term" value="F:aspartic-type endopeptidase activity"/>
    <property type="evidence" value="ECO:0007669"/>
    <property type="project" value="UniProtKB-KW"/>
</dbReference>
<evidence type="ECO:0000256" key="10">
    <source>
        <dbReference type="ARBA" id="ARBA00022842"/>
    </source>
</evidence>
<dbReference type="InterPro" id="IPR016197">
    <property type="entry name" value="Chromo-like_dom_sf"/>
</dbReference>
<evidence type="ECO:0000256" key="2">
    <source>
        <dbReference type="ARBA" id="ARBA00022670"/>
    </source>
</evidence>
<dbReference type="InterPro" id="IPR001584">
    <property type="entry name" value="Integrase_cat-core"/>
</dbReference>
<dbReference type="GO" id="GO:0046872">
    <property type="term" value="F:metal ion binding"/>
    <property type="evidence" value="ECO:0007669"/>
    <property type="project" value="UniProtKB-KW"/>
</dbReference>
<dbReference type="AlphaFoldDB" id="A0A8C1P3X2"/>
<dbReference type="Gene3D" id="3.30.420.10">
    <property type="entry name" value="Ribonuclease H-like superfamily/Ribonuclease H"/>
    <property type="match status" value="1"/>
</dbReference>
<evidence type="ECO:0000313" key="19">
    <source>
        <dbReference type="Ensembl" id="ENSCCRP00010101177.1"/>
    </source>
</evidence>
<keyword evidence="11" id="KW-0229">DNA integration</keyword>
<evidence type="ECO:0000256" key="6">
    <source>
        <dbReference type="ARBA" id="ARBA00022723"/>
    </source>
</evidence>
<dbReference type="Pfam" id="PF24626">
    <property type="entry name" value="SH3_Tf2-1"/>
    <property type="match status" value="1"/>
</dbReference>
<evidence type="ECO:0000256" key="15">
    <source>
        <dbReference type="ARBA" id="ARBA00023172"/>
    </source>
</evidence>
<keyword evidence="10" id="KW-0460">Magnesium</keyword>
<evidence type="ECO:0000256" key="1">
    <source>
        <dbReference type="ARBA" id="ARBA00004123"/>
    </source>
</evidence>
<comment type="subcellular location">
    <subcellularLocation>
        <location evidence="1">Nucleus</location>
    </subcellularLocation>
</comment>
<evidence type="ECO:0000256" key="9">
    <source>
        <dbReference type="ARBA" id="ARBA00022801"/>
    </source>
</evidence>
<keyword evidence="12" id="KW-0695">RNA-directed DNA polymerase</keyword>
<dbReference type="Pfam" id="PF17921">
    <property type="entry name" value="Integrase_H2C2"/>
    <property type="match status" value="1"/>
</dbReference>
<dbReference type="SMART" id="SM00298">
    <property type="entry name" value="CHROMO"/>
    <property type="match status" value="1"/>
</dbReference>
<evidence type="ECO:0000256" key="11">
    <source>
        <dbReference type="ARBA" id="ARBA00022908"/>
    </source>
</evidence>
<dbReference type="SUPFAM" id="SSF56672">
    <property type="entry name" value="DNA/RNA polymerases"/>
    <property type="match status" value="1"/>
</dbReference>
<keyword evidence="14" id="KW-0238">DNA-binding</keyword>
<dbReference type="Pfam" id="PF17917">
    <property type="entry name" value="RT_RNaseH"/>
    <property type="match status" value="1"/>
</dbReference>
<dbReference type="InterPro" id="IPR050951">
    <property type="entry name" value="Retrovirus_Pol_polyprotein"/>
</dbReference>
<dbReference type="InterPro" id="IPR012337">
    <property type="entry name" value="RNaseH-like_sf"/>
</dbReference>
<dbReference type="Pfam" id="PF00385">
    <property type="entry name" value="Chromo"/>
    <property type="match status" value="1"/>
</dbReference>
<keyword evidence="20" id="KW-1185">Reference proteome</keyword>
<dbReference type="InterPro" id="IPR023780">
    <property type="entry name" value="Chromo_domain"/>
</dbReference>
<keyword evidence="3" id="KW-0808">Transferase</keyword>
<dbReference type="FunFam" id="3.30.420.10:FF:000032">
    <property type="entry name" value="Retrovirus-related Pol polyprotein from transposon 297-like Protein"/>
    <property type="match status" value="1"/>
</dbReference>
<dbReference type="GO" id="GO:0004519">
    <property type="term" value="F:endonuclease activity"/>
    <property type="evidence" value="ECO:0007669"/>
    <property type="project" value="UniProtKB-KW"/>
</dbReference>
<evidence type="ECO:0000259" key="18">
    <source>
        <dbReference type="PROSITE" id="PS50994"/>
    </source>
</evidence>
<dbReference type="GO" id="GO:0003677">
    <property type="term" value="F:DNA binding"/>
    <property type="evidence" value="ECO:0007669"/>
    <property type="project" value="UniProtKB-KW"/>
</dbReference>
<evidence type="ECO:0000256" key="5">
    <source>
        <dbReference type="ARBA" id="ARBA00022722"/>
    </source>
</evidence>
<dbReference type="PROSITE" id="PS50994">
    <property type="entry name" value="INTEGRASE"/>
    <property type="match status" value="1"/>
</dbReference>
<evidence type="ECO:0000256" key="16">
    <source>
        <dbReference type="ARBA" id="ARBA00039658"/>
    </source>
</evidence>
<keyword evidence="7" id="KW-0064">Aspartyl protease</keyword>
<evidence type="ECO:0000256" key="7">
    <source>
        <dbReference type="ARBA" id="ARBA00022750"/>
    </source>
</evidence>
<dbReference type="PROSITE" id="PS50013">
    <property type="entry name" value="CHROMO_2"/>
    <property type="match status" value="1"/>
</dbReference>
<dbReference type="PANTHER" id="PTHR37984">
    <property type="entry name" value="PROTEIN CBG26694"/>
    <property type="match status" value="1"/>
</dbReference>
<dbReference type="InterPro" id="IPR041588">
    <property type="entry name" value="Integrase_H2C2"/>
</dbReference>
<keyword evidence="4" id="KW-0548">Nucleotidyltransferase</keyword>
<reference evidence="19" key="2">
    <citation type="submission" date="2025-09" db="UniProtKB">
        <authorList>
            <consortium name="Ensembl"/>
        </authorList>
    </citation>
    <scope>IDENTIFICATION</scope>
</reference>
<feature type="domain" description="Chromo" evidence="17">
    <location>
        <begin position="497"/>
        <end position="553"/>
    </location>
</feature>
<evidence type="ECO:0000256" key="4">
    <source>
        <dbReference type="ARBA" id="ARBA00022695"/>
    </source>
</evidence>
<evidence type="ECO:0000259" key="17">
    <source>
        <dbReference type="PROSITE" id="PS50013"/>
    </source>
</evidence>
<protein>
    <recommendedName>
        <fullName evidence="16">Gypsy retrotransposon integrase-like protein 1</fullName>
    </recommendedName>
</protein>
<dbReference type="GO" id="GO:0006310">
    <property type="term" value="P:DNA recombination"/>
    <property type="evidence" value="ECO:0007669"/>
    <property type="project" value="UniProtKB-KW"/>
</dbReference>
<dbReference type="GO" id="GO:0003887">
    <property type="term" value="F:DNA-directed DNA polymerase activity"/>
    <property type="evidence" value="ECO:0007669"/>
    <property type="project" value="UniProtKB-KW"/>
</dbReference>
<dbReference type="Pfam" id="PF00665">
    <property type="entry name" value="rve"/>
    <property type="match status" value="1"/>
</dbReference>
<feature type="domain" description="Integrase catalytic" evidence="18">
    <location>
        <begin position="190"/>
        <end position="354"/>
    </location>
</feature>
<keyword evidence="6" id="KW-0479">Metal-binding</keyword>
<dbReference type="InterPro" id="IPR000953">
    <property type="entry name" value="Chromo/chromo_shadow_dom"/>
</dbReference>
<evidence type="ECO:0000256" key="14">
    <source>
        <dbReference type="ARBA" id="ARBA00023125"/>
    </source>
</evidence>
<reference evidence="19" key="1">
    <citation type="submission" date="2025-08" db="UniProtKB">
        <authorList>
            <consortium name="Ensembl"/>
        </authorList>
    </citation>
    <scope>IDENTIFICATION</scope>
</reference>
<dbReference type="Gene3D" id="2.40.50.40">
    <property type="match status" value="1"/>
</dbReference>
<keyword evidence="9" id="KW-0378">Hydrolase</keyword>
<dbReference type="InterPro" id="IPR056924">
    <property type="entry name" value="SH3_Tf2-1"/>
</dbReference>
<dbReference type="GO" id="GO:0003964">
    <property type="term" value="F:RNA-directed DNA polymerase activity"/>
    <property type="evidence" value="ECO:0007669"/>
    <property type="project" value="UniProtKB-KW"/>
</dbReference>
<dbReference type="CDD" id="cd09274">
    <property type="entry name" value="RNase_HI_RT_Ty3"/>
    <property type="match status" value="1"/>
</dbReference>